<dbReference type="GeneTree" id="ENSGT01090000263324"/>
<name>A0A9L0JWL1_EQUAS</name>
<accession>A0A9L0JWL1</accession>
<reference evidence="1 2" key="1">
    <citation type="journal article" date="2020" name="Nat. Commun.">
        <title>Donkey genomes provide new insights into domestication and selection for coat color.</title>
        <authorList>
            <person name="Wang"/>
            <person name="C."/>
            <person name="Li"/>
            <person name="H."/>
            <person name="Guo"/>
            <person name="Y."/>
            <person name="Huang"/>
            <person name="J."/>
            <person name="Sun"/>
            <person name="Y."/>
            <person name="Min"/>
            <person name="J."/>
            <person name="Wang"/>
            <person name="J."/>
            <person name="Fang"/>
            <person name="X."/>
            <person name="Zhao"/>
            <person name="Z."/>
            <person name="Wang"/>
            <person name="S."/>
            <person name="Zhang"/>
            <person name="Y."/>
            <person name="Liu"/>
            <person name="Q."/>
            <person name="Jiang"/>
            <person name="Q."/>
            <person name="Wang"/>
            <person name="X."/>
            <person name="Guo"/>
            <person name="Y."/>
            <person name="Yang"/>
            <person name="C."/>
            <person name="Wang"/>
            <person name="Y."/>
            <person name="Tian"/>
            <person name="F."/>
            <person name="Zhuang"/>
            <person name="G."/>
            <person name="Fan"/>
            <person name="Y."/>
            <person name="Gao"/>
            <person name="Q."/>
            <person name="Li"/>
            <person name="Y."/>
            <person name="Ju"/>
            <person name="Z."/>
            <person name="Li"/>
            <person name="J."/>
            <person name="Li"/>
            <person name="R."/>
            <person name="Hou"/>
            <person name="M."/>
            <person name="Yang"/>
            <person name="G."/>
            <person name="Liu"/>
            <person name="G."/>
            <person name="Liu"/>
            <person name="W."/>
            <person name="Guo"/>
            <person name="J."/>
            <person name="Pan"/>
            <person name="S."/>
            <person name="Fan"/>
            <person name="G."/>
            <person name="Zhang"/>
            <person name="W."/>
            <person name="Zhang"/>
            <person name="R."/>
            <person name="Yu"/>
            <person name="J."/>
            <person name="Zhang"/>
            <person name="X."/>
            <person name="Yin"/>
            <person name="Q."/>
            <person name="Ji"/>
            <person name="C."/>
            <person name="Jin"/>
            <person name="Y."/>
            <person name="Yue"/>
            <person name="G."/>
            <person name="Liu"/>
            <person name="M."/>
            <person name="Xu"/>
            <person name="J."/>
            <person name="Liu"/>
            <person name="S."/>
            <person name="Jordana"/>
            <person name="J."/>
            <person name="Noce"/>
            <person name="A."/>
            <person name="Amills"/>
            <person name="M."/>
            <person name="Wu"/>
            <person name="D.D."/>
            <person name="Li"/>
            <person name="S."/>
            <person name="Zhou"/>
            <person name="X. and Zhong"/>
            <person name="J."/>
        </authorList>
    </citation>
    <scope>NUCLEOTIDE SEQUENCE [LARGE SCALE GENOMIC DNA]</scope>
</reference>
<dbReference type="AlphaFoldDB" id="A0A9L0JWL1"/>
<evidence type="ECO:0000313" key="1">
    <source>
        <dbReference type="Ensembl" id="ENSEASP00005054432.1"/>
    </source>
</evidence>
<organism evidence="1 2">
    <name type="scientific">Equus asinus</name>
    <name type="common">Donkey</name>
    <name type="synonym">Equus africanus asinus</name>
    <dbReference type="NCBI Taxonomy" id="9793"/>
    <lineage>
        <taxon>Eukaryota</taxon>
        <taxon>Metazoa</taxon>
        <taxon>Chordata</taxon>
        <taxon>Craniata</taxon>
        <taxon>Vertebrata</taxon>
        <taxon>Euteleostomi</taxon>
        <taxon>Mammalia</taxon>
        <taxon>Eutheria</taxon>
        <taxon>Laurasiatheria</taxon>
        <taxon>Perissodactyla</taxon>
        <taxon>Equidae</taxon>
        <taxon>Equus</taxon>
    </lineage>
</organism>
<dbReference type="Ensembl" id="ENSEAST00005040903.1">
    <property type="protein sequence ID" value="ENSEASP00005054432.1"/>
    <property type="gene ID" value="ENSEASG00005024883.1"/>
</dbReference>
<reference evidence="1" key="3">
    <citation type="submission" date="2025-09" db="UniProtKB">
        <authorList>
            <consortium name="Ensembl"/>
        </authorList>
    </citation>
    <scope>IDENTIFICATION</scope>
</reference>
<protein>
    <submittedName>
        <fullName evidence="1">Uncharacterized protein</fullName>
    </submittedName>
</protein>
<dbReference type="Proteomes" id="UP000694387">
    <property type="component" value="Chromosome 13"/>
</dbReference>
<evidence type="ECO:0000313" key="2">
    <source>
        <dbReference type="Proteomes" id="UP000694387"/>
    </source>
</evidence>
<reference evidence="1" key="2">
    <citation type="submission" date="2025-08" db="UniProtKB">
        <authorList>
            <consortium name="Ensembl"/>
        </authorList>
    </citation>
    <scope>IDENTIFICATION</scope>
</reference>
<proteinExistence type="predicted"/>
<sequence length="153" mass="16736">MPPQALHPGFFTMLSLRQSRSSSSGPFQPMPGQRVQVLFSNPLTSLSPGKGQDTRLALTQTRCQLGASSSPALPRKAPGTIPCPASLPSCPRVPTRSSWHFRCSFGSWTLVGLSRSKGWCRMSQLRLASTSDTFHLKWVGTMTTKLMLFLKGK</sequence>
<keyword evidence="2" id="KW-1185">Reference proteome</keyword>